<organism evidence="1">
    <name type="scientific">Rhizophora mucronata</name>
    <name type="common">Asiatic mangrove</name>
    <dbReference type="NCBI Taxonomy" id="61149"/>
    <lineage>
        <taxon>Eukaryota</taxon>
        <taxon>Viridiplantae</taxon>
        <taxon>Streptophyta</taxon>
        <taxon>Embryophyta</taxon>
        <taxon>Tracheophyta</taxon>
        <taxon>Spermatophyta</taxon>
        <taxon>Magnoliopsida</taxon>
        <taxon>eudicotyledons</taxon>
        <taxon>Gunneridae</taxon>
        <taxon>Pentapetalae</taxon>
        <taxon>rosids</taxon>
        <taxon>fabids</taxon>
        <taxon>Malpighiales</taxon>
        <taxon>Rhizophoraceae</taxon>
        <taxon>Rhizophora</taxon>
    </lineage>
</organism>
<accession>A0A2P2P9U1</accession>
<protein>
    <submittedName>
        <fullName evidence="1">Uncharacterized protein</fullName>
    </submittedName>
</protein>
<evidence type="ECO:0000313" key="1">
    <source>
        <dbReference type="EMBL" id="MBX51525.1"/>
    </source>
</evidence>
<dbReference type="EMBL" id="GGEC01071041">
    <property type="protein sequence ID" value="MBX51525.1"/>
    <property type="molecule type" value="Transcribed_RNA"/>
</dbReference>
<dbReference type="AlphaFoldDB" id="A0A2P2P9U1"/>
<proteinExistence type="predicted"/>
<reference evidence="1" key="1">
    <citation type="submission" date="2018-02" db="EMBL/GenBank/DDBJ databases">
        <title>Rhizophora mucronata_Transcriptome.</title>
        <authorList>
            <person name="Meera S.P."/>
            <person name="Sreeshan A."/>
            <person name="Augustine A."/>
        </authorList>
    </citation>
    <scope>NUCLEOTIDE SEQUENCE</scope>
    <source>
        <tissue evidence="1">Leaf</tissue>
    </source>
</reference>
<sequence length="29" mass="3482">MALEEIKSYFPIVMSRQKLEKIILMPLIF</sequence>
<name>A0A2P2P9U1_RHIMU</name>